<dbReference type="SUPFAM" id="SSF55874">
    <property type="entry name" value="ATPase domain of HSP90 chaperone/DNA topoisomerase II/histidine kinase"/>
    <property type="match status" value="1"/>
</dbReference>
<dbReference type="Gene3D" id="3.30.450.20">
    <property type="entry name" value="PAS domain"/>
    <property type="match status" value="1"/>
</dbReference>
<reference evidence="26" key="1">
    <citation type="journal article" date="2022" name="Front. Microbiol.">
        <title>Genome-based taxonomic rearrangement of Oceanobacter-related bacteria including the description of Thalassolituus hydrocarbonoclasticus sp. nov. and Thalassolituus pacificus sp. nov. and emended description of the genus Thalassolituus.</title>
        <authorList>
            <person name="Dong C."/>
            <person name="Wei L."/>
            <person name="Wang J."/>
            <person name="Lai Q."/>
            <person name="Huang Z."/>
            <person name="Shao Z."/>
        </authorList>
    </citation>
    <scope>NUCLEOTIDE SEQUENCE</scope>
    <source>
        <strain evidence="26">59MF3M-4</strain>
    </source>
</reference>
<dbReference type="Gene3D" id="3.30.565.10">
    <property type="entry name" value="Histidine kinase-like ATPase, C-terminal domain"/>
    <property type="match status" value="1"/>
</dbReference>
<name>A0A9X3ARK4_9GAMM</name>
<dbReference type="InterPro" id="IPR001789">
    <property type="entry name" value="Sig_transdc_resp-reg_receiver"/>
</dbReference>
<feature type="transmembrane region" description="Helical" evidence="19">
    <location>
        <begin position="27"/>
        <end position="49"/>
    </location>
</feature>
<dbReference type="FunFam" id="1.10.287.130:FF:000002">
    <property type="entry name" value="Two-component osmosensing histidine kinase"/>
    <property type="match status" value="1"/>
</dbReference>
<dbReference type="InterPro" id="IPR036641">
    <property type="entry name" value="HPT_dom_sf"/>
</dbReference>
<evidence type="ECO:0000256" key="1">
    <source>
        <dbReference type="ARBA" id="ARBA00000085"/>
    </source>
</evidence>
<dbReference type="InterPro" id="IPR000014">
    <property type="entry name" value="PAS"/>
</dbReference>
<comment type="subunit">
    <text evidence="15">At low DSF concentrations, interacts with RpfF.</text>
</comment>
<dbReference type="GO" id="GO:0006355">
    <property type="term" value="P:regulation of DNA-templated transcription"/>
    <property type="evidence" value="ECO:0007669"/>
    <property type="project" value="InterPro"/>
</dbReference>
<evidence type="ECO:0000256" key="17">
    <source>
        <dbReference type="ARBA" id="ARBA00070616"/>
    </source>
</evidence>
<feature type="domain" description="MHYT" evidence="25">
    <location>
        <begin position="24"/>
        <end position="219"/>
    </location>
</feature>
<dbReference type="SMART" id="SM00388">
    <property type="entry name" value="HisKA"/>
    <property type="match status" value="1"/>
</dbReference>
<dbReference type="Gene3D" id="1.10.287.130">
    <property type="match status" value="1"/>
</dbReference>
<dbReference type="InterPro" id="IPR005467">
    <property type="entry name" value="His_kinase_dom"/>
</dbReference>
<keyword evidence="8" id="KW-0547">Nucleotide-binding</keyword>
<protein>
    <recommendedName>
        <fullName evidence="17">Sensor protein FixL</fullName>
        <ecNumber evidence="3">2.7.13.3</ecNumber>
    </recommendedName>
    <alternativeName>
        <fullName evidence="16">Sensory/regulatory protein RpfC</fullName>
    </alternativeName>
</protein>
<evidence type="ECO:0000256" key="5">
    <source>
        <dbReference type="ARBA" id="ARBA00022553"/>
    </source>
</evidence>
<keyword evidence="9" id="KW-0418">Kinase</keyword>
<sequence>MMINLSDFFLLETLSPSMLLVGQYDNWLVLLSLLIAIAASFMALTLAAAARNTSSVAIQRLHLLTGSAALGVGIWAMHFIGMLAFKLCTTVSYQPGITLLSVLPGVLASWVTLSQLARNGFGWPRLLSGGLAVGLGIGSMHYIGMAAMALGPALRYDPVYFALSLVVAIVLATLALWISYGLRQHFSIRGNTVRLLAGIVMGLAIAGMHYTAMEAARFVGQADPEFIAGSQKHYALSISIAAVTVLIGVLISGVNALVRYRALLARSEETASELQAMFDTAVDGIIKISANGLILSANRSVARILGYHEQELRGNNISMLMPAPHRDGHDQYLQNYLGSGQAQIIGQGREVLARHKDGRQIPVRLAIGEFRRSGVTTFVGFISDISERHAMEIDLRRAKELAEQAAQAKSEFLANMSHEIRTPMNSILGFTELLLDSPLNEGQSRNLNIVRSSAQSLLALLNDVLDTAKFEYGGDILESRNFSLRAICQQLIATQGLAAQRKGVGLELHYEAGTSDFFRGDPLRVQQVLLNLISNAVKFTEHGQVDIRVSRAGDGVRISVSDTGIGIPADRLSSIFAPFSQADSSMTRRFGGTGLGTTIARQLVEMMGGRIEVSSVVGEGSCFTVCLPLPEGEDGDDVSALQPEVKLPSLRILAADDVPQNLQLLEGVLSRRGHRLISVSNGSDAVTLFKSGHFDLVLMDVQMPTMDGHEASRLIRQWEYEQALEPTPIIALTASVLEKDRHLAHAAGMNGFAAKPLNISELSREIARVLGISISPDNGSHNETHDNDLLIDWELGATLWQSHSQHIGAIRAFRAAKTNQPQRLAGLLHDPDAAIAEVHRIKGLAGNLCLHRLTAAYAWLEEQLRQQPAKVSPAMLVLIRRLLQEIDNQLAVQQEIDDTPQQQTDISSAQLQALLRQVQQGELPDQALQAAMAAMPVDLAVQVGDAAANFDAETLATLLEAYLRTLTGESDAHD</sequence>
<dbReference type="InterPro" id="IPR004358">
    <property type="entry name" value="Sig_transdc_His_kin-like_C"/>
</dbReference>
<evidence type="ECO:0000259" key="24">
    <source>
        <dbReference type="PROSITE" id="PS50113"/>
    </source>
</evidence>
<dbReference type="CDD" id="cd00130">
    <property type="entry name" value="PAS"/>
    <property type="match status" value="1"/>
</dbReference>
<comment type="subcellular location">
    <subcellularLocation>
        <location evidence="2">Cell membrane</location>
        <topology evidence="2">Multi-pass membrane protein</topology>
    </subcellularLocation>
</comment>
<dbReference type="InterPro" id="IPR035965">
    <property type="entry name" value="PAS-like_dom_sf"/>
</dbReference>
<keyword evidence="7 19" id="KW-0812">Transmembrane</keyword>
<dbReference type="CDD" id="cd16922">
    <property type="entry name" value="HATPase_EvgS-ArcB-TorS-like"/>
    <property type="match status" value="1"/>
</dbReference>
<dbReference type="Gene3D" id="1.20.120.160">
    <property type="entry name" value="HPT domain"/>
    <property type="match status" value="1"/>
</dbReference>
<keyword evidence="6" id="KW-0808">Transferase</keyword>
<evidence type="ECO:0000256" key="20">
    <source>
        <dbReference type="SAM" id="Coils"/>
    </source>
</evidence>
<dbReference type="InterPro" id="IPR011006">
    <property type="entry name" value="CheY-like_superfamily"/>
</dbReference>
<evidence type="ECO:0000256" key="8">
    <source>
        <dbReference type="ARBA" id="ARBA00022741"/>
    </source>
</evidence>
<dbReference type="InterPro" id="IPR013767">
    <property type="entry name" value="PAS_fold"/>
</dbReference>
<evidence type="ECO:0000256" key="4">
    <source>
        <dbReference type="ARBA" id="ARBA00022475"/>
    </source>
</evidence>
<dbReference type="Gene3D" id="3.40.50.2300">
    <property type="match status" value="1"/>
</dbReference>
<keyword evidence="20" id="KW-0175">Coiled coil</keyword>
<evidence type="ECO:0000256" key="19">
    <source>
        <dbReference type="PROSITE-ProRule" id="PRU00244"/>
    </source>
</evidence>
<dbReference type="SUPFAM" id="SSF55785">
    <property type="entry name" value="PYP-like sensor domain (PAS domain)"/>
    <property type="match status" value="1"/>
</dbReference>
<dbReference type="Pfam" id="PF00512">
    <property type="entry name" value="HisKA"/>
    <property type="match status" value="1"/>
</dbReference>
<dbReference type="RefSeq" id="WP_260976153.1">
    <property type="nucleotide sequence ID" value="NZ_JAOANI010000015.1"/>
</dbReference>
<dbReference type="Pfam" id="PF00989">
    <property type="entry name" value="PAS"/>
    <property type="match status" value="1"/>
</dbReference>
<keyword evidence="10 26" id="KW-0067">ATP-binding</keyword>
<dbReference type="GO" id="GO:0005524">
    <property type="term" value="F:ATP binding"/>
    <property type="evidence" value="ECO:0007669"/>
    <property type="project" value="UniProtKB-KW"/>
</dbReference>
<dbReference type="InterPro" id="IPR036890">
    <property type="entry name" value="HATPase_C_sf"/>
</dbReference>
<dbReference type="Pfam" id="PF00072">
    <property type="entry name" value="Response_reg"/>
    <property type="match status" value="1"/>
</dbReference>
<dbReference type="Proteomes" id="UP001147830">
    <property type="component" value="Unassembled WGS sequence"/>
</dbReference>
<organism evidence="26 27">
    <name type="scientific">Thalassolituus pacificus</name>
    <dbReference type="NCBI Taxonomy" id="2975440"/>
    <lineage>
        <taxon>Bacteria</taxon>
        <taxon>Pseudomonadati</taxon>
        <taxon>Pseudomonadota</taxon>
        <taxon>Gammaproteobacteria</taxon>
        <taxon>Oceanospirillales</taxon>
        <taxon>Oceanospirillaceae</taxon>
        <taxon>Thalassolituus</taxon>
    </lineage>
</organism>
<comment type="caution">
    <text evidence="26">The sequence shown here is derived from an EMBL/GenBank/DDBJ whole genome shotgun (WGS) entry which is preliminary data.</text>
</comment>
<dbReference type="AlphaFoldDB" id="A0A9X3ARK4"/>
<keyword evidence="13 19" id="KW-0472">Membrane</keyword>
<dbReference type="EC" id="2.7.13.3" evidence="3"/>
<dbReference type="PANTHER" id="PTHR45339:SF1">
    <property type="entry name" value="HYBRID SIGNAL TRANSDUCTION HISTIDINE KINASE J"/>
    <property type="match status" value="1"/>
</dbReference>
<evidence type="ECO:0000256" key="6">
    <source>
        <dbReference type="ARBA" id="ARBA00022679"/>
    </source>
</evidence>
<evidence type="ECO:0000256" key="13">
    <source>
        <dbReference type="ARBA" id="ARBA00023136"/>
    </source>
</evidence>
<feature type="transmembrane region" description="Helical" evidence="19">
    <location>
        <begin position="233"/>
        <end position="258"/>
    </location>
</feature>
<dbReference type="PROSITE" id="PS50109">
    <property type="entry name" value="HIS_KIN"/>
    <property type="match status" value="1"/>
</dbReference>
<dbReference type="CDD" id="cd17546">
    <property type="entry name" value="REC_hyHK_CKI1_RcsC-like"/>
    <property type="match status" value="1"/>
</dbReference>
<keyword evidence="5 18" id="KW-0597">Phosphoprotein</keyword>
<dbReference type="GO" id="GO:0005886">
    <property type="term" value="C:plasma membrane"/>
    <property type="evidence" value="ECO:0007669"/>
    <property type="project" value="UniProtKB-SubCell"/>
</dbReference>
<proteinExistence type="predicted"/>
<evidence type="ECO:0000256" key="18">
    <source>
        <dbReference type="PROSITE-ProRule" id="PRU00169"/>
    </source>
</evidence>
<feature type="transmembrane region" description="Helical" evidence="19">
    <location>
        <begin position="159"/>
        <end position="180"/>
    </location>
</feature>
<feature type="transmembrane region" description="Helical" evidence="19">
    <location>
        <begin position="129"/>
        <end position="153"/>
    </location>
</feature>
<evidence type="ECO:0000313" key="27">
    <source>
        <dbReference type="Proteomes" id="UP001147830"/>
    </source>
</evidence>
<evidence type="ECO:0000256" key="9">
    <source>
        <dbReference type="ARBA" id="ARBA00022777"/>
    </source>
</evidence>
<evidence type="ECO:0000256" key="3">
    <source>
        <dbReference type="ARBA" id="ARBA00012438"/>
    </source>
</evidence>
<dbReference type="Pfam" id="PF03707">
    <property type="entry name" value="MHYT"/>
    <property type="match status" value="4"/>
</dbReference>
<dbReference type="SUPFAM" id="SSF47226">
    <property type="entry name" value="Histidine-containing phosphotransfer domain, HPT domain"/>
    <property type="match status" value="1"/>
</dbReference>
<dbReference type="SUPFAM" id="SSF47384">
    <property type="entry name" value="Homodimeric domain of signal transducing histidine kinase"/>
    <property type="match status" value="1"/>
</dbReference>
<evidence type="ECO:0000256" key="10">
    <source>
        <dbReference type="ARBA" id="ARBA00022840"/>
    </source>
</evidence>
<dbReference type="GO" id="GO:0000155">
    <property type="term" value="F:phosphorelay sensor kinase activity"/>
    <property type="evidence" value="ECO:0007669"/>
    <property type="project" value="InterPro"/>
</dbReference>
<evidence type="ECO:0000313" key="26">
    <source>
        <dbReference type="EMBL" id="MCT7359285.1"/>
    </source>
</evidence>
<feature type="coiled-coil region" evidence="20">
    <location>
        <begin position="388"/>
        <end position="415"/>
    </location>
</feature>
<evidence type="ECO:0000256" key="2">
    <source>
        <dbReference type="ARBA" id="ARBA00004651"/>
    </source>
</evidence>
<dbReference type="InterPro" id="IPR003661">
    <property type="entry name" value="HisK_dim/P_dom"/>
</dbReference>
<dbReference type="PROSITE" id="PS50112">
    <property type="entry name" value="PAS"/>
    <property type="match status" value="1"/>
</dbReference>
<dbReference type="Pfam" id="PF02518">
    <property type="entry name" value="HATPase_c"/>
    <property type="match status" value="1"/>
</dbReference>
<dbReference type="FunFam" id="3.30.450.20:FF:000060">
    <property type="entry name" value="Sensor protein FixL"/>
    <property type="match status" value="1"/>
</dbReference>
<dbReference type="InterPro" id="IPR003594">
    <property type="entry name" value="HATPase_dom"/>
</dbReference>
<dbReference type="InterPro" id="IPR000700">
    <property type="entry name" value="PAS-assoc_C"/>
</dbReference>
<evidence type="ECO:0000256" key="14">
    <source>
        <dbReference type="ARBA" id="ARBA00059827"/>
    </source>
</evidence>
<feature type="domain" description="PAC" evidence="24">
    <location>
        <begin position="347"/>
        <end position="397"/>
    </location>
</feature>
<feature type="domain" description="PAS" evidence="23">
    <location>
        <begin position="270"/>
        <end position="340"/>
    </location>
</feature>
<dbReference type="SMART" id="SM00448">
    <property type="entry name" value="REC"/>
    <property type="match status" value="1"/>
</dbReference>
<dbReference type="PROSITE" id="PS50924">
    <property type="entry name" value="MHYT"/>
    <property type="match status" value="1"/>
</dbReference>
<dbReference type="SMART" id="SM00387">
    <property type="entry name" value="HATPase_c"/>
    <property type="match status" value="1"/>
</dbReference>
<evidence type="ECO:0000256" key="16">
    <source>
        <dbReference type="ARBA" id="ARBA00068150"/>
    </source>
</evidence>
<feature type="domain" description="Histidine kinase" evidence="21">
    <location>
        <begin position="415"/>
        <end position="631"/>
    </location>
</feature>
<gene>
    <name evidence="26" type="ORF">NYR02_09650</name>
</gene>
<evidence type="ECO:0000259" key="23">
    <source>
        <dbReference type="PROSITE" id="PS50112"/>
    </source>
</evidence>
<evidence type="ECO:0000256" key="7">
    <source>
        <dbReference type="ARBA" id="ARBA00022692"/>
    </source>
</evidence>
<feature type="transmembrane region" description="Helical" evidence="19">
    <location>
        <begin position="61"/>
        <end position="85"/>
    </location>
</feature>
<feature type="transmembrane region" description="Helical" evidence="19">
    <location>
        <begin position="97"/>
        <end position="117"/>
    </location>
</feature>
<keyword evidence="12" id="KW-0902">Two-component regulatory system</keyword>
<accession>A0A9X3ARK4</accession>
<keyword evidence="11 19" id="KW-1133">Transmembrane helix</keyword>
<reference evidence="26" key="2">
    <citation type="submission" date="2022-08" db="EMBL/GenBank/DDBJ databases">
        <authorList>
            <person name="Dong C."/>
        </authorList>
    </citation>
    <scope>NUCLEOTIDE SEQUENCE</scope>
    <source>
        <strain evidence="26">59MF3M-4</strain>
    </source>
</reference>
<dbReference type="PRINTS" id="PR00344">
    <property type="entry name" value="BCTRLSENSOR"/>
</dbReference>
<dbReference type="InterPro" id="IPR005330">
    <property type="entry name" value="MHYT_dom"/>
</dbReference>
<dbReference type="PROSITE" id="PS50110">
    <property type="entry name" value="RESPONSE_REGULATORY"/>
    <property type="match status" value="1"/>
</dbReference>
<evidence type="ECO:0000259" key="25">
    <source>
        <dbReference type="PROSITE" id="PS50924"/>
    </source>
</evidence>
<evidence type="ECO:0000259" key="21">
    <source>
        <dbReference type="PROSITE" id="PS50109"/>
    </source>
</evidence>
<feature type="domain" description="Response regulatory" evidence="22">
    <location>
        <begin position="651"/>
        <end position="770"/>
    </location>
</feature>
<dbReference type="SUPFAM" id="SSF52172">
    <property type="entry name" value="CheY-like"/>
    <property type="match status" value="1"/>
</dbReference>
<dbReference type="InterPro" id="IPR036097">
    <property type="entry name" value="HisK_dim/P_sf"/>
</dbReference>
<comment type="catalytic activity">
    <reaction evidence="1">
        <text>ATP + protein L-histidine = ADP + protein N-phospho-L-histidine.</text>
        <dbReference type="EC" id="2.7.13.3"/>
    </reaction>
</comment>
<evidence type="ECO:0000259" key="22">
    <source>
        <dbReference type="PROSITE" id="PS50110"/>
    </source>
</evidence>
<keyword evidence="27" id="KW-1185">Reference proteome</keyword>
<keyword evidence="4" id="KW-1003">Cell membrane</keyword>
<dbReference type="NCBIfam" id="TIGR00229">
    <property type="entry name" value="sensory_box"/>
    <property type="match status" value="1"/>
</dbReference>
<evidence type="ECO:0000256" key="11">
    <source>
        <dbReference type="ARBA" id="ARBA00022989"/>
    </source>
</evidence>
<dbReference type="CDD" id="cd00082">
    <property type="entry name" value="HisKA"/>
    <property type="match status" value="1"/>
</dbReference>
<comment type="function">
    <text evidence="14">Putative oxygen sensor; modulates the activity of FixJ, a transcriptional activator of nitrogen fixation fixK gene. FixL probably acts as a kinase that phosphorylates FixJ.</text>
</comment>
<evidence type="ECO:0000256" key="15">
    <source>
        <dbReference type="ARBA" id="ARBA00064003"/>
    </source>
</evidence>
<evidence type="ECO:0000256" key="12">
    <source>
        <dbReference type="ARBA" id="ARBA00023012"/>
    </source>
</evidence>
<dbReference type="FunFam" id="3.30.565.10:FF:000010">
    <property type="entry name" value="Sensor histidine kinase RcsC"/>
    <property type="match status" value="1"/>
</dbReference>
<dbReference type="EMBL" id="JAOANI010000015">
    <property type="protein sequence ID" value="MCT7359285.1"/>
    <property type="molecule type" value="Genomic_DNA"/>
</dbReference>
<dbReference type="PANTHER" id="PTHR45339">
    <property type="entry name" value="HYBRID SIGNAL TRANSDUCTION HISTIDINE KINASE J"/>
    <property type="match status" value="1"/>
</dbReference>
<feature type="modified residue" description="4-aspartylphosphate" evidence="18">
    <location>
        <position position="700"/>
    </location>
</feature>
<dbReference type="PROSITE" id="PS50113">
    <property type="entry name" value="PAC"/>
    <property type="match status" value="1"/>
</dbReference>
<dbReference type="SMART" id="SM00091">
    <property type="entry name" value="PAS"/>
    <property type="match status" value="1"/>
</dbReference>